<evidence type="ECO:0000256" key="4">
    <source>
        <dbReference type="ARBA" id="ARBA00023015"/>
    </source>
</evidence>
<dbReference type="InterPro" id="IPR036097">
    <property type="entry name" value="HisK_dim/P_sf"/>
</dbReference>
<keyword evidence="4" id="KW-0805">Transcription regulation</keyword>
<feature type="domain" description="Response regulatory" evidence="11">
    <location>
        <begin position="735"/>
        <end position="850"/>
    </location>
</feature>
<gene>
    <name evidence="12" type="ORF">QQ008_13380</name>
</gene>
<evidence type="ECO:0000259" key="9">
    <source>
        <dbReference type="PROSITE" id="PS01124"/>
    </source>
</evidence>
<dbReference type="Gene3D" id="1.10.287.130">
    <property type="match status" value="1"/>
</dbReference>
<dbReference type="InterPro" id="IPR001789">
    <property type="entry name" value="Sig_transdc_resp-reg_receiver"/>
</dbReference>
<keyword evidence="5" id="KW-0238">DNA-binding</keyword>
<feature type="modified residue" description="4-aspartylphosphate" evidence="7">
    <location>
        <position position="783"/>
    </location>
</feature>
<dbReference type="InterPro" id="IPR004358">
    <property type="entry name" value="Sig_transdc_His_kin-like_C"/>
</dbReference>
<dbReference type="CDD" id="cd00082">
    <property type="entry name" value="HisKA"/>
    <property type="match status" value="1"/>
</dbReference>
<keyword evidence="8" id="KW-0802">TPR repeat</keyword>
<dbReference type="EC" id="2.7.13.3" evidence="2"/>
<evidence type="ECO:0000313" key="12">
    <source>
        <dbReference type="EMBL" id="MDN5202372.1"/>
    </source>
</evidence>
<dbReference type="CDD" id="cd17574">
    <property type="entry name" value="REC_OmpR"/>
    <property type="match status" value="1"/>
</dbReference>
<protein>
    <recommendedName>
        <fullName evidence="2">histidine kinase</fullName>
        <ecNumber evidence="2">2.7.13.3</ecNumber>
    </recommendedName>
</protein>
<dbReference type="SMART" id="SM00388">
    <property type="entry name" value="HisKA"/>
    <property type="match status" value="1"/>
</dbReference>
<dbReference type="InterPro" id="IPR003594">
    <property type="entry name" value="HATPase_dom"/>
</dbReference>
<feature type="repeat" description="TPR" evidence="8">
    <location>
        <begin position="160"/>
        <end position="193"/>
    </location>
</feature>
<dbReference type="PROSITE" id="PS50005">
    <property type="entry name" value="TPR"/>
    <property type="match status" value="3"/>
</dbReference>
<evidence type="ECO:0000256" key="7">
    <source>
        <dbReference type="PROSITE-ProRule" id="PRU00169"/>
    </source>
</evidence>
<dbReference type="Proteomes" id="UP001172082">
    <property type="component" value="Unassembled WGS sequence"/>
</dbReference>
<dbReference type="InterPro" id="IPR003661">
    <property type="entry name" value="HisK_dim/P_dom"/>
</dbReference>
<dbReference type="InterPro" id="IPR011006">
    <property type="entry name" value="CheY-like_superfamily"/>
</dbReference>
<dbReference type="SMART" id="SM00448">
    <property type="entry name" value="REC"/>
    <property type="match status" value="1"/>
</dbReference>
<organism evidence="12 13">
    <name type="scientific">Splendidivirga corallicola</name>
    <dbReference type="NCBI Taxonomy" id="3051826"/>
    <lineage>
        <taxon>Bacteria</taxon>
        <taxon>Pseudomonadati</taxon>
        <taxon>Bacteroidota</taxon>
        <taxon>Cytophagia</taxon>
        <taxon>Cytophagales</taxon>
        <taxon>Splendidivirgaceae</taxon>
        <taxon>Splendidivirga</taxon>
    </lineage>
</organism>
<dbReference type="RefSeq" id="WP_346752396.1">
    <property type="nucleotide sequence ID" value="NZ_JAUJEA010000004.1"/>
</dbReference>
<dbReference type="PROSITE" id="PS00041">
    <property type="entry name" value="HTH_ARAC_FAMILY_1"/>
    <property type="match status" value="1"/>
</dbReference>
<dbReference type="Gene3D" id="1.10.10.60">
    <property type="entry name" value="Homeodomain-like"/>
    <property type="match status" value="1"/>
</dbReference>
<accession>A0ABT8KNS7</accession>
<dbReference type="InterPro" id="IPR009057">
    <property type="entry name" value="Homeodomain-like_sf"/>
</dbReference>
<dbReference type="InterPro" id="IPR019734">
    <property type="entry name" value="TPR_rpt"/>
</dbReference>
<dbReference type="Pfam" id="PF02518">
    <property type="entry name" value="HATPase_c"/>
    <property type="match status" value="1"/>
</dbReference>
<evidence type="ECO:0000259" key="11">
    <source>
        <dbReference type="PROSITE" id="PS50110"/>
    </source>
</evidence>
<evidence type="ECO:0000256" key="2">
    <source>
        <dbReference type="ARBA" id="ARBA00012438"/>
    </source>
</evidence>
<dbReference type="SMART" id="SM00342">
    <property type="entry name" value="HTH_ARAC"/>
    <property type="match status" value="1"/>
</dbReference>
<feature type="repeat" description="TPR" evidence="8">
    <location>
        <begin position="201"/>
        <end position="234"/>
    </location>
</feature>
<dbReference type="PRINTS" id="PR00344">
    <property type="entry name" value="BCTRLSENSOR"/>
</dbReference>
<evidence type="ECO:0000256" key="6">
    <source>
        <dbReference type="ARBA" id="ARBA00023163"/>
    </source>
</evidence>
<dbReference type="Pfam" id="PF00072">
    <property type="entry name" value="Response_reg"/>
    <property type="match status" value="1"/>
</dbReference>
<keyword evidence="13" id="KW-1185">Reference proteome</keyword>
<dbReference type="PANTHER" id="PTHR43547:SF2">
    <property type="entry name" value="HYBRID SIGNAL TRANSDUCTION HISTIDINE KINASE C"/>
    <property type="match status" value="1"/>
</dbReference>
<feature type="repeat" description="TPR" evidence="8">
    <location>
        <begin position="120"/>
        <end position="153"/>
    </location>
</feature>
<dbReference type="Pfam" id="PF12833">
    <property type="entry name" value="HTH_18"/>
    <property type="match status" value="1"/>
</dbReference>
<dbReference type="SMART" id="SM00028">
    <property type="entry name" value="TPR"/>
    <property type="match status" value="6"/>
</dbReference>
<dbReference type="SUPFAM" id="SSF47384">
    <property type="entry name" value="Homodimeric domain of signal transducing histidine kinase"/>
    <property type="match status" value="1"/>
</dbReference>
<name>A0ABT8KNS7_9BACT</name>
<dbReference type="InterPro" id="IPR005467">
    <property type="entry name" value="His_kinase_dom"/>
</dbReference>
<feature type="domain" description="HTH araC/xylS-type" evidence="9">
    <location>
        <begin position="882"/>
        <end position="981"/>
    </location>
</feature>
<dbReference type="InterPro" id="IPR018060">
    <property type="entry name" value="HTH_AraC"/>
</dbReference>
<dbReference type="PROSITE" id="PS01124">
    <property type="entry name" value="HTH_ARAC_FAMILY_2"/>
    <property type="match status" value="1"/>
</dbReference>
<dbReference type="PANTHER" id="PTHR43547">
    <property type="entry name" value="TWO-COMPONENT HISTIDINE KINASE"/>
    <property type="match status" value="1"/>
</dbReference>
<dbReference type="Gene3D" id="3.40.50.2300">
    <property type="match status" value="1"/>
</dbReference>
<evidence type="ECO:0000256" key="3">
    <source>
        <dbReference type="ARBA" id="ARBA00022553"/>
    </source>
</evidence>
<dbReference type="InterPro" id="IPR018062">
    <property type="entry name" value="HTH_AraC-typ_CS"/>
</dbReference>
<evidence type="ECO:0000259" key="10">
    <source>
        <dbReference type="PROSITE" id="PS50109"/>
    </source>
</evidence>
<dbReference type="Pfam" id="PF00512">
    <property type="entry name" value="HisKA"/>
    <property type="match status" value="1"/>
</dbReference>
<reference evidence="12" key="1">
    <citation type="submission" date="2023-06" db="EMBL/GenBank/DDBJ databases">
        <title>Genomic of Parafulvivirga corallium.</title>
        <authorList>
            <person name="Wang G."/>
        </authorList>
    </citation>
    <scope>NUCLEOTIDE SEQUENCE</scope>
    <source>
        <strain evidence="12">BMA10</strain>
    </source>
</reference>
<dbReference type="SUPFAM" id="SSF55874">
    <property type="entry name" value="ATPase domain of HSP90 chaperone/DNA topoisomerase II/histidine kinase"/>
    <property type="match status" value="1"/>
</dbReference>
<feature type="domain" description="Histidine kinase" evidence="10">
    <location>
        <begin position="481"/>
        <end position="694"/>
    </location>
</feature>
<dbReference type="InterPro" id="IPR011990">
    <property type="entry name" value="TPR-like_helical_dom_sf"/>
</dbReference>
<dbReference type="EMBL" id="JAUJEA010000004">
    <property type="protein sequence ID" value="MDN5202372.1"/>
    <property type="molecule type" value="Genomic_DNA"/>
</dbReference>
<dbReference type="Gene3D" id="1.25.40.10">
    <property type="entry name" value="Tetratricopeptide repeat domain"/>
    <property type="match status" value="2"/>
</dbReference>
<dbReference type="Gene3D" id="3.30.565.10">
    <property type="entry name" value="Histidine kinase-like ATPase, C-terminal domain"/>
    <property type="match status" value="1"/>
</dbReference>
<comment type="catalytic activity">
    <reaction evidence="1">
        <text>ATP + protein L-histidine = ADP + protein N-phospho-L-histidine.</text>
        <dbReference type="EC" id="2.7.13.3"/>
    </reaction>
</comment>
<dbReference type="InterPro" id="IPR036890">
    <property type="entry name" value="HATPase_C_sf"/>
</dbReference>
<evidence type="ECO:0000256" key="5">
    <source>
        <dbReference type="ARBA" id="ARBA00023125"/>
    </source>
</evidence>
<dbReference type="SMART" id="SM00387">
    <property type="entry name" value="HATPase_c"/>
    <property type="match status" value="1"/>
</dbReference>
<dbReference type="PROSITE" id="PS50109">
    <property type="entry name" value="HIS_KIN"/>
    <property type="match status" value="1"/>
</dbReference>
<evidence type="ECO:0000256" key="8">
    <source>
        <dbReference type="PROSITE-ProRule" id="PRU00339"/>
    </source>
</evidence>
<comment type="caution">
    <text evidence="12">The sequence shown here is derived from an EMBL/GenBank/DDBJ whole genome shotgun (WGS) entry which is preliminary data.</text>
</comment>
<keyword evidence="3 7" id="KW-0597">Phosphoprotein</keyword>
<sequence>MQKKLLIVLFFLSFQVNAQNRYNIDSLNQVLETTPYDSVKINSLTHIFDNYLYSNDDSARISYEKMLAISKAGQYNKGFYTAYLYKSTYYWTKSKFDSVLVAMNMALDYALQMKDDTKISNCYVRLAMVQSSLGNYDEAKSLTLKALDIAKKNNDWQGLYYAYYRLGNTYYYENNFEQALVNYLKVDSIFEHHERKEPALAAALSNIGAIYMEFKEFEKSEEYFIKSKNLYRDMNREEGEVYAHVRIGQLEFTKENYQKAIEIFVPSLAYYTTADNKREMADLSGWLAGAYLNSENFNEAETYYKKSAQWAIEIKNKFLEANAYVGLAEIAQKTNKPGLTINYLSSSLKLYEEMDISYNKSQIFKNLATAYDSLKDYRSALHYYQNYHILSDSIAKKENQKATQEIETKYQTQKKEREIVLLKSQNELIEQQKANQRNLLLAGIGFVSLAGLFFFFLSRNKQKTNTRLKELDTLKSNFFANISHEFRTPLTLISAPIQQKLAVDNLDESDRSNFEMIQRNNSKLLTLVDQLLDLSKIEAKSLTLQIENGNVLSFIGAITDSLTYMADQKGIDYVQNIETTKQDAWFDKDAIEKISVNLLYNALKYTPENGSIVCNAFIKEEFLCLEVRNTGKGLTEEQLKMVFERFYQVDEHQQGSGIGLALVKELVSLHKGNIAVESEPGGWTTFKVTIPVDKKNYKGSEFKKVDAHKTISTLPESNGIPTPEDNDISNQDLPILLIVEDNADVQTLLKSTFEGDYSIISAMDGQAGIELALENIPDLIISDVMMPVKDGIALTKTLKNDERTSHIPIVLLTAKAGDANELKGVETGADDYITKPFNSKLLTSKVAKLIELRKQLQSRYSQEVILKPKDIAITPLDEQFLEKVQAVLDEQLVESSFNIEQFSKAVAMSRMQLHRKLKALTGLSASEFIKSQRLKLAAQLLEDSDTNVSQVGYAVGFNDHSYFTKCFKELYNSTPSEYAKRV</sequence>
<dbReference type="SUPFAM" id="SSF46689">
    <property type="entry name" value="Homeodomain-like"/>
    <property type="match status" value="1"/>
</dbReference>
<dbReference type="PROSITE" id="PS50110">
    <property type="entry name" value="RESPONSE_REGULATORY"/>
    <property type="match status" value="1"/>
</dbReference>
<keyword evidence="6" id="KW-0804">Transcription</keyword>
<proteinExistence type="predicted"/>
<evidence type="ECO:0000256" key="1">
    <source>
        <dbReference type="ARBA" id="ARBA00000085"/>
    </source>
</evidence>
<evidence type="ECO:0000313" key="13">
    <source>
        <dbReference type="Proteomes" id="UP001172082"/>
    </source>
</evidence>
<dbReference type="Pfam" id="PF13181">
    <property type="entry name" value="TPR_8"/>
    <property type="match status" value="2"/>
</dbReference>
<dbReference type="SUPFAM" id="SSF52172">
    <property type="entry name" value="CheY-like"/>
    <property type="match status" value="1"/>
</dbReference>
<dbReference type="SUPFAM" id="SSF48452">
    <property type="entry name" value="TPR-like"/>
    <property type="match status" value="3"/>
</dbReference>